<gene>
    <name evidence="2" type="ORF">M0R45_025524</name>
</gene>
<accession>A0AAW1WUW3</accession>
<dbReference type="Proteomes" id="UP001457282">
    <property type="component" value="Unassembled WGS sequence"/>
</dbReference>
<protein>
    <submittedName>
        <fullName evidence="2">Uncharacterized protein</fullName>
    </submittedName>
</protein>
<comment type="caution">
    <text evidence="2">The sequence shown here is derived from an EMBL/GenBank/DDBJ whole genome shotgun (WGS) entry which is preliminary data.</text>
</comment>
<name>A0AAW1WUW3_RUBAR</name>
<feature type="compositionally biased region" description="Low complexity" evidence="1">
    <location>
        <begin position="26"/>
        <end position="73"/>
    </location>
</feature>
<proteinExistence type="predicted"/>
<evidence type="ECO:0000313" key="2">
    <source>
        <dbReference type="EMBL" id="KAK9928387.1"/>
    </source>
</evidence>
<dbReference type="EMBL" id="JBEDUW010000005">
    <property type="protein sequence ID" value="KAK9928387.1"/>
    <property type="molecule type" value="Genomic_DNA"/>
</dbReference>
<sequence length="73" mass="7663">MRPPAPLQSMPPIPLHILELTILQPEHSASSSHIESETSDSATSSSLHTDSRTSASTIAPSTSSPTSPLPTME</sequence>
<organism evidence="2 3">
    <name type="scientific">Rubus argutus</name>
    <name type="common">Southern blackberry</name>
    <dbReference type="NCBI Taxonomy" id="59490"/>
    <lineage>
        <taxon>Eukaryota</taxon>
        <taxon>Viridiplantae</taxon>
        <taxon>Streptophyta</taxon>
        <taxon>Embryophyta</taxon>
        <taxon>Tracheophyta</taxon>
        <taxon>Spermatophyta</taxon>
        <taxon>Magnoliopsida</taxon>
        <taxon>eudicotyledons</taxon>
        <taxon>Gunneridae</taxon>
        <taxon>Pentapetalae</taxon>
        <taxon>rosids</taxon>
        <taxon>fabids</taxon>
        <taxon>Rosales</taxon>
        <taxon>Rosaceae</taxon>
        <taxon>Rosoideae</taxon>
        <taxon>Rosoideae incertae sedis</taxon>
        <taxon>Rubus</taxon>
    </lineage>
</organism>
<feature type="region of interest" description="Disordered" evidence="1">
    <location>
        <begin position="24"/>
        <end position="73"/>
    </location>
</feature>
<evidence type="ECO:0000256" key="1">
    <source>
        <dbReference type="SAM" id="MobiDB-lite"/>
    </source>
</evidence>
<keyword evidence="3" id="KW-1185">Reference proteome</keyword>
<dbReference type="AlphaFoldDB" id="A0AAW1WUW3"/>
<reference evidence="2 3" key="1">
    <citation type="journal article" date="2023" name="G3 (Bethesda)">
        <title>A chromosome-length genome assembly and annotation of blackberry (Rubus argutus, cv. 'Hillquist').</title>
        <authorList>
            <person name="Bruna T."/>
            <person name="Aryal R."/>
            <person name="Dudchenko O."/>
            <person name="Sargent D.J."/>
            <person name="Mead D."/>
            <person name="Buti M."/>
            <person name="Cavallini A."/>
            <person name="Hytonen T."/>
            <person name="Andres J."/>
            <person name="Pham M."/>
            <person name="Weisz D."/>
            <person name="Mascagni F."/>
            <person name="Usai G."/>
            <person name="Natali L."/>
            <person name="Bassil N."/>
            <person name="Fernandez G.E."/>
            <person name="Lomsadze A."/>
            <person name="Armour M."/>
            <person name="Olukolu B."/>
            <person name="Poorten T."/>
            <person name="Britton C."/>
            <person name="Davik J."/>
            <person name="Ashrafi H."/>
            <person name="Aiden E.L."/>
            <person name="Borodovsky M."/>
            <person name="Worthington M."/>
        </authorList>
    </citation>
    <scope>NUCLEOTIDE SEQUENCE [LARGE SCALE GENOMIC DNA]</scope>
    <source>
        <strain evidence="2">PI 553951</strain>
    </source>
</reference>
<evidence type="ECO:0000313" key="3">
    <source>
        <dbReference type="Proteomes" id="UP001457282"/>
    </source>
</evidence>